<keyword evidence="4" id="KW-1185">Reference proteome</keyword>
<evidence type="ECO:0000259" key="2">
    <source>
        <dbReference type="Pfam" id="PF13439"/>
    </source>
</evidence>
<keyword evidence="3" id="KW-0808">Transferase</keyword>
<dbReference type="RefSeq" id="WP_091258061.1">
    <property type="nucleotide sequence ID" value="NZ_FNDB01000013.1"/>
</dbReference>
<name>A0A1G8EV95_9FLAO</name>
<protein>
    <submittedName>
        <fullName evidence="3">Glycosyltransferase involved in cell wall bisynthesis</fullName>
    </submittedName>
</protein>
<dbReference type="SUPFAM" id="SSF53756">
    <property type="entry name" value="UDP-Glycosyltransferase/glycogen phosphorylase"/>
    <property type="match status" value="1"/>
</dbReference>
<dbReference type="CDD" id="cd03801">
    <property type="entry name" value="GT4_PimA-like"/>
    <property type="match status" value="1"/>
</dbReference>
<dbReference type="InterPro" id="IPR001296">
    <property type="entry name" value="Glyco_trans_1"/>
</dbReference>
<dbReference type="Gene3D" id="3.40.50.2000">
    <property type="entry name" value="Glycogen Phosphorylase B"/>
    <property type="match status" value="2"/>
</dbReference>
<feature type="domain" description="Glycosyl transferase family 1" evidence="1">
    <location>
        <begin position="177"/>
        <end position="341"/>
    </location>
</feature>
<evidence type="ECO:0000259" key="1">
    <source>
        <dbReference type="Pfam" id="PF00534"/>
    </source>
</evidence>
<accession>A0A1G8EV95</accession>
<feature type="domain" description="Glycosyltransferase subfamily 4-like N-terminal" evidence="2">
    <location>
        <begin position="12"/>
        <end position="164"/>
    </location>
</feature>
<dbReference type="STRING" id="178355.SAMN04488062_11337"/>
<dbReference type="EMBL" id="FNDB01000013">
    <property type="protein sequence ID" value="SDH73832.1"/>
    <property type="molecule type" value="Genomic_DNA"/>
</dbReference>
<organism evidence="3 4">
    <name type="scientific">Flavobacterium omnivorum</name>
    <dbReference type="NCBI Taxonomy" id="178355"/>
    <lineage>
        <taxon>Bacteria</taxon>
        <taxon>Pseudomonadati</taxon>
        <taxon>Bacteroidota</taxon>
        <taxon>Flavobacteriia</taxon>
        <taxon>Flavobacteriales</taxon>
        <taxon>Flavobacteriaceae</taxon>
        <taxon>Flavobacterium</taxon>
    </lineage>
</organism>
<dbReference type="Proteomes" id="UP000199274">
    <property type="component" value="Unassembled WGS sequence"/>
</dbReference>
<evidence type="ECO:0000313" key="3">
    <source>
        <dbReference type="EMBL" id="SDH73832.1"/>
    </source>
</evidence>
<gene>
    <name evidence="3" type="ORF">SAMN04488062_11337</name>
</gene>
<dbReference type="OrthoDB" id="1522162at2"/>
<dbReference type="Pfam" id="PF13439">
    <property type="entry name" value="Glyco_transf_4"/>
    <property type="match status" value="1"/>
</dbReference>
<dbReference type="AlphaFoldDB" id="A0A1G8EV95"/>
<proteinExistence type="predicted"/>
<dbReference type="InterPro" id="IPR028098">
    <property type="entry name" value="Glyco_trans_4-like_N"/>
</dbReference>
<evidence type="ECO:0000313" key="4">
    <source>
        <dbReference type="Proteomes" id="UP000199274"/>
    </source>
</evidence>
<reference evidence="4" key="1">
    <citation type="submission" date="2016-10" db="EMBL/GenBank/DDBJ databases">
        <authorList>
            <person name="Varghese N."/>
            <person name="Submissions S."/>
        </authorList>
    </citation>
    <scope>NUCLEOTIDE SEQUENCE [LARGE SCALE GENOMIC DNA]</scope>
    <source>
        <strain evidence="4">CGMCC 1.2747</strain>
    </source>
</reference>
<dbReference type="PANTHER" id="PTHR12526">
    <property type="entry name" value="GLYCOSYLTRANSFERASE"/>
    <property type="match status" value="1"/>
</dbReference>
<dbReference type="Pfam" id="PF00534">
    <property type="entry name" value="Glycos_transf_1"/>
    <property type="match status" value="1"/>
</dbReference>
<sequence>MTILHISAVKSWGGGENHIETLCYELKQSNPEIKNIVLCVENTLFHERLNETEIEFQTAPLAYNLDLRFSYKIIALCKNKKVDLIHIHDPSAIALTIMADKFANLPPFVFSKKTSFPIKNKKLTLYKYNYYKIKKYLCVSEETRRITLESIKDKDKVITVYQGTSITNKSSKTDFLLREKFDIDESKKIVGLIGNHIRAKNLETFIETVNIIVNVKKRTDIIFVQIGSFTDRTEDLIAKVQELKLENHIHFLGYVPKASNFIPQFDALLMTSQSEGIPEVIFESFYHKKPVISTNVGGIPEILQDGVNGLLTAKQDSEMLSEKIFHLFNNKELEKKFVTISYEKLITNFTASVMAQKTLKEYKNILNGN</sequence>
<dbReference type="GO" id="GO:0016757">
    <property type="term" value="F:glycosyltransferase activity"/>
    <property type="evidence" value="ECO:0007669"/>
    <property type="project" value="InterPro"/>
</dbReference>